<evidence type="ECO:0000256" key="3">
    <source>
        <dbReference type="ARBA" id="ARBA00022448"/>
    </source>
</evidence>
<protein>
    <submittedName>
        <fullName evidence="18">Capsule polysaccharide transporter</fullName>
    </submittedName>
</protein>
<comment type="subcellular location">
    <subcellularLocation>
        <location evidence="1">Cell outer membrane</location>
        <topology evidence="1">Multi-pass membrane protein</topology>
    </subcellularLocation>
</comment>
<gene>
    <name evidence="18" type="ORF">GCM10010993_14720</name>
</gene>
<dbReference type="Pfam" id="PF02563">
    <property type="entry name" value="Poly_export"/>
    <property type="match status" value="1"/>
</dbReference>
<dbReference type="Gene3D" id="3.10.560.10">
    <property type="entry name" value="Outer membrane lipoprotein wza domain like"/>
    <property type="match status" value="6"/>
</dbReference>
<organism evidence="18 19">
    <name type="scientific">Belliella aquatica</name>
    <dbReference type="NCBI Taxonomy" id="1323734"/>
    <lineage>
        <taxon>Bacteria</taxon>
        <taxon>Pseudomonadati</taxon>
        <taxon>Bacteroidota</taxon>
        <taxon>Cytophagia</taxon>
        <taxon>Cytophagales</taxon>
        <taxon>Cyclobacteriaceae</taxon>
        <taxon>Belliella</taxon>
    </lineage>
</organism>
<dbReference type="Proteomes" id="UP000635885">
    <property type="component" value="Unassembled WGS sequence"/>
</dbReference>
<evidence type="ECO:0000256" key="7">
    <source>
        <dbReference type="ARBA" id="ARBA00022729"/>
    </source>
</evidence>
<name>A0ABQ1M9Z8_9BACT</name>
<keyword evidence="3" id="KW-0813">Transport</keyword>
<evidence type="ECO:0000313" key="18">
    <source>
        <dbReference type="EMBL" id="GGC36936.1"/>
    </source>
</evidence>
<keyword evidence="11" id="KW-0472">Membrane</keyword>
<proteinExistence type="inferred from homology"/>
<keyword evidence="10" id="KW-0626">Porin</keyword>
<feature type="domain" description="Soluble ligand binding" evidence="16">
    <location>
        <begin position="483"/>
        <end position="533"/>
    </location>
</feature>
<evidence type="ECO:0000256" key="10">
    <source>
        <dbReference type="ARBA" id="ARBA00023114"/>
    </source>
</evidence>
<feature type="domain" description="Soluble ligand binding" evidence="16">
    <location>
        <begin position="310"/>
        <end position="356"/>
    </location>
</feature>
<evidence type="ECO:0000256" key="8">
    <source>
        <dbReference type="ARBA" id="ARBA00023047"/>
    </source>
</evidence>
<evidence type="ECO:0000256" key="5">
    <source>
        <dbReference type="ARBA" id="ARBA00022597"/>
    </source>
</evidence>
<dbReference type="PANTHER" id="PTHR33619:SF3">
    <property type="entry name" value="POLYSACCHARIDE EXPORT PROTEIN GFCE-RELATED"/>
    <property type="match status" value="1"/>
</dbReference>
<dbReference type="InterPro" id="IPR019554">
    <property type="entry name" value="Soluble_ligand-bd"/>
</dbReference>
<sequence>MQSLVVAQSISDIGSIKVDNLSDAQVEQLVKRAESSGMNEQQLISMARERGMPAQEISKLQQRISAIRSGRGASNNQGQGNLVKGRQVEGMEMGEDMSFEDIRNQDPFRNLTPKEKKIFGYTLFHNKELNFNPSLNIPTPQNYTIGGGDQLLIDIYGASSQSYDLQVSPEGRILVPNVGSIQVGGSSIASATARIKTALTRIYSGLGGSNPNVFMELRLGNIRTVSIAMAGELTNPGNYTLPSFASPFNALFAAGGPNENGSFRHIQVYRDSKLLTEIDVYDFLVNGENTANITLKDNDVIIVPPVRNRVEIVGPVRREGLFEVKSGETIAEIIAFAGGFKSEAYKERLTVTRKTGAELKVEDVDAANYQAFMPQDGDLYRVGQILNRFENRVQISGALMRPGTFALQEGMTLTQLIAKAEGLREDAFLNRATLYRTKADFSLEILPVDISAVVNGNAEDVILRREDVLNIPSIYDLREEYYIKISGEVNKPGAFAFGENMKVADMVLKAGGFKESASASQIEIARRVKNDISGKLAEIIRIDISKDLEINGSNSDVILEPFDHVIVRRSPGFQRERLVRVEGEVFYPGEYALANANEKISDVLIRAGGLNQFAYAKGATLIRKNEFYNAPSENEIKTQNLTSVKENIARDSLDRTEFDKILLERIDDKIAERGGDQANKKGGLISDDFRRQTIQTIAERDSGDVEIKTMEMVGINLQAILENPGGANDLILQEGDVISIPKELQTVRMRGEVLYPTTARYRSNSGFKNYVSRAGGFTDRSRKGRSYVVYANGDVQRTKKVLFFNFYPHIEPGAEIIVPPKPDKEPMSAQAWIGIGTSLATLALLINNLTQ</sequence>
<dbReference type="InterPro" id="IPR049712">
    <property type="entry name" value="Poly_export"/>
</dbReference>
<feature type="domain" description="Soluble ligand binding" evidence="16">
    <location>
        <begin position="579"/>
        <end position="626"/>
    </location>
</feature>
<evidence type="ECO:0000256" key="14">
    <source>
        <dbReference type="ARBA" id="ARBA00023288"/>
    </source>
</evidence>
<evidence type="ECO:0000256" key="12">
    <source>
        <dbReference type="ARBA" id="ARBA00023139"/>
    </source>
</evidence>
<comment type="similarity">
    <text evidence="2">Belongs to the BexD/CtrA/VexA family.</text>
</comment>
<dbReference type="EMBL" id="BMFD01000004">
    <property type="protein sequence ID" value="GGC36936.1"/>
    <property type="molecule type" value="Genomic_DNA"/>
</dbReference>
<keyword evidence="13" id="KW-0998">Cell outer membrane</keyword>
<keyword evidence="6" id="KW-0812">Transmembrane</keyword>
<feature type="domain" description="Soluble ligand binding" evidence="16">
    <location>
        <begin position="747"/>
        <end position="788"/>
    </location>
</feature>
<reference evidence="19" key="1">
    <citation type="journal article" date="2019" name="Int. J. Syst. Evol. Microbiol.">
        <title>The Global Catalogue of Microorganisms (GCM) 10K type strain sequencing project: providing services to taxonomists for standard genome sequencing and annotation.</title>
        <authorList>
            <consortium name="The Broad Institute Genomics Platform"/>
            <consortium name="The Broad Institute Genome Sequencing Center for Infectious Disease"/>
            <person name="Wu L."/>
            <person name="Ma J."/>
        </authorList>
    </citation>
    <scope>NUCLEOTIDE SEQUENCE [LARGE SCALE GENOMIC DNA]</scope>
    <source>
        <strain evidence="19">CGMCC 1.12479</strain>
    </source>
</reference>
<evidence type="ECO:0000256" key="6">
    <source>
        <dbReference type="ARBA" id="ARBA00022692"/>
    </source>
</evidence>
<dbReference type="Pfam" id="PF10531">
    <property type="entry name" value="SLBB"/>
    <property type="match status" value="5"/>
</dbReference>
<keyword evidence="19" id="KW-1185">Reference proteome</keyword>
<keyword evidence="8" id="KW-0625">Polysaccharide transport</keyword>
<comment type="caution">
    <text evidence="18">The sequence shown here is derived from an EMBL/GenBank/DDBJ whole genome shotgun (WGS) entry which is preliminary data.</text>
</comment>
<evidence type="ECO:0000259" key="17">
    <source>
        <dbReference type="Pfam" id="PF22461"/>
    </source>
</evidence>
<accession>A0ABQ1M9Z8</accession>
<dbReference type="PANTHER" id="PTHR33619">
    <property type="entry name" value="POLYSACCHARIDE EXPORT PROTEIN GFCE-RELATED"/>
    <property type="match status" value="1"/>
</dbReference>
<evidence type="ECO:0000259" key="16">
    <source>
        <dbReference type="Pfam" id="PF10531"/>
    </source>
</evidence>
<keyword evidence="14" id="KW-0449">Lipoprotein</keyword>
<evidence type="ECO:0000256" key="1">
    <source>
        <dbReference type="ARBA" id="ARBA00004571"/>
    </source>
</evidence>
<evidence type="ECO:0000256" key="9">
    <source>
        <dbReference type="ARBA" id="ARBA00023065"/>
    </source>
</evidence>
<dbReference type="InterPro" id="IPR054765">
    <property type="entry name" value="SLBB_dom"/>
</dbReference>
<keyword evidence="7" id="KW-0732">Signal</keyword>
<evidence type="ECO:0000256" key="4">
    <source>
        <dbReference type="ARBA" id="ARBA00022452"/>
    </source>
</evidence>
<keyword evidence="4" id="KW-1134">Transmembrane beta strand</keyword>
<feature type="domain" description="Polysaccharide export protein N-terminal" evidence="15">
    <location>
        <begin position="138"/>
        <end position="203"/>
    </location>
</feature>
<dbReference type="Pfam" id="PF22461">
    <property type="entry name" value="SLBB_2"/>
    <property type="match status" value="1"/>
</dbReference>
<keyword evidence="12" id="KW-0564">Palmitate</keyword>
<evidence type="ECO:0000313" key="19">
    <source>
        <dbReference type="Proteomes" id="UP000635885"/>
    </source>
</evidence>
<feature type="domain" description="SLBB" evidence="17">
    <location>
        <begin position="392"/>
        <end position="470"/>
    </location>
</feature>
<evidence type="ECO:0000259" key="15">
    <source>
        <dbReference type="Pfam" id="PF02563"/>
    </source>
</evidence>
<evidence type="ECO:0000256" key="2">
    <source>
        <dbReference type="ARBA" id="ARBA00009450"/>
    </source>
</evidence>
<evidence type="ECO:0000256" key="11">
    <source>
        <dbReference type="ARBA" id="ARBA00023136"/>
    </source>
</evidence>
<feature type="domain" description="Soluble ligand binding" evidence="16">
    <location>
        <begin position="228"/>
        <end position="271"/>
    </location>
</feature>
<dbReference type="InterPro" id="IPR003715">
    <property type="entry name" value="Poly_export_N"/>
</dbReference>
<evidence type="ECO:0000256" key="13">
    <source>
        <dbReference type="ARBA" id="ARBA00023237"/>
    </source>
</evidence>
<keyword evidence="9" id="KW-0406">Ion transport</keyword>
<keyword evidence="5" id="KW-0762">Sugar transport</keyword>